<evidence type="ECO:0000313" key="1">
    <source>
        <dbReference type="EMBL" id="KAJ8115244.1"/>
    </source>
</evidence>
<dbReference type="EMBL" id="JAPHNI010000150">
    <property type="protein sequence ID" value="KAJ8115244.1"/>
    <property type="molecule type" value="Genomic_DNA"/>
</dbReference>
<name>A0ACC2IJB5_9PLEO</name>
<dbReference type="Proteomes" id="UP001153331">
    <property type="component" value="Unassembled WGS sequence"/>
</dbReference>
<keyword evidence="2" id="KW-1185">Reference proteome</keyword>
<accession>A0ACC2IJB5</accession>
<proteinExistence type="predicted"/>
<evidence type="ECO:0000313" key="2">
    <source>
        <dbReference type="Proteomes" id="UP001153331"/>
    </source>
</evidence>
<organism evidence="1 2">
    <name type="scientific">Boeremia exigua</name>
    <dbReference type="NCBI Taxonomy" id="749465"/>
    <lineage>
        <taxon>Eukaryota</taxon>
        <taxon>Fungi</taxon>
        <taxon>Dikarya</taxon>
        <taxon>Ascomycota</taxon>
        <taxon>Pezizomycotina</taxon>
        <taxon>Dothideomycetes</taxon>
        <taxon>Pleosporomycetidae</taxon>
        <taxon>Pleosporales</taxon>
        <taxon>Pleosporineae</taxon>
        <taxon>Didymellaceae</taxon>
        <taxon>Boeremia</taxon>
    </lineage>
</organism>
<sequence length="312" mass="33392">MVAPTSPANRSKHSPVGFKMTIPATQIATKDLFRLDGRTILVSGGAGAVGTVVGKAILESGGDVVFLDLMPMTEHQWRDVLASTEVANTEAHYQQIDVQEEESIAAAMTQIRTGLRYPIRGLVNCAAISGECDAVDYPASIFRQIIDINTTGTFLVTRAAANEMHHANVTGSIVLIASMSGHVSNRGINTAAYNASKAAVHQIARSLAAEWGHPQNTFPGSTASATNPEPSTEPRKEYPAIRVNTLSPGHIDTPLSEAARKRGLTDEWAKQNMLGRISQPEEFRGPVLFLLSEGSSYMTGADLRVDGGHCAW</sequence>
<reference evidence="1" key="1">
    <citation type="submission" date="2022-11" db="EMBL/GenBank/DDBJ databases">
        <title>Genome Sequence of Boeremia exigua.</title>
        <authorList>
            <person name="Buettner E."/>
        </authorList>
    </citation>
    <scope>NUCLEOTIDE SEQUENCE</scope>
    <source>
        <strain evidence="1">CU02</strain>
    </source>
</reference>
<comment type="caution">
    <text evidence="1">The sequence shown here is derived from an EMBL/GenBank/DDBJ whole genome shotgun (WGS) entry which is preliminary data.</text>
</comment>
<protein>
    <submittedName>
        <fullName evidence="1">Uncharacterized protein</fullName>
    </submittedName>
</protein>
<gene>
    <name evidence="1" type="ORF">OPT61_g3062</name>
</gene>